<reference evidence="3 6" key="3">
    <citation type="journal article" date="2017" name="Genome Announc.">
        <title>Twelve Complete Reference Genomes of Clinical Isolates in the Capnocytophaga Genus.</title>
        <authorList>
            <person name="Villarma A."/>
            <person name="Gulvik C.A."/>
            <person name="Rowe L.A."/>
            <person name="Sheth M."/>
            <person name="Juieng P."/>
            <person name="Nicholson A.C."/>
            <person name="Loparev V.N."/>
            <person name="McQuiston J.R."/>
        </authorList>
    </citation>
    <scope>NUCLEOTIDE SEQUENCE [LARGE SCALE GENOMIC DNA]</scope>
    <source>
        <strain evidence="3 6">G7591</strain>
    </source>
</reference>
<dbReference type="GeneID" id="96780371"/>
<dbReference type="Gene3D" id="2.70.50.70">
    <property type="match status" value="1"/>
</dbReference>
<dbReference type="RefSeq" id="WP_041993032.1">
    <property type="nucleotide sequence ID" value="NZ_CDOD01000034.1"/>
</dbReference>
<feature type="domain" description="DUF4469" evidence="1">
    <location>
        <begin position="131"/>
        <end position="229"/>
    </location>
</feature>
<protein>
    <submittedName>
        <fullName evidence="4">Uncharacterized protein</fullName>
    </submittedName>
</protein>
<evidence type="ECO:0000259" key="1">
    <source>
        <dbReference type="Pfam" id="PF14734"/>
    </source>
</evidence>
<evidence type="ECO:0000313" key="6">
    <source>
        <dbReference type="Proteomes" id="UP000242855"/>
    </source>
</evidence>
<dbReference type="CDD" id="cd13833">
    <property type="entry name" value="HU_IHF_like"/>
    <property type="match status" value="1"/>
</dbReference>
<dbReference type="Pfam" id="PF14734">
    <property type="entry name" value="DUF4469"/>
    <property type="match status" value="1"/>
</dbReference>
<dbReference type="InterPro" id="IPR049893">
    <property type="entry name" value="Bvu_2165-like_IHF-HU-DNA_bdg"/>
</dbReference>
<dbReference type="EMBL" id="CDOD01000034">
    <property type="protein sequence ID" value="CEN37271.1"/>
    <property type="molecule type" value="Genomic_DNA"/>
</dbReference>
<evidence type="ECO:0000313" key="5">
    <source>
        <dbReference type="Proteomes" id="UP000038055"/>
    </source>
</evidence>
<accession>A0A0B7HC66</accession>
<dbReference type="Proteomes" id="UP000242855">
    <property type="component" value="Chromosome"/>
</dbReference>
<dbReference type="eggNOG" id="ENOG502ZCIQ">
    <property type="taxonomic scope" value="Bacteria"/>
</dbReference>
<keyword evidence="5" id="KW-1185">Reference proteome</keyword>
<name>A0A0B7HC66_9FLAO</name>
<dbReference type="Proteomes" id="UP000038055">
    <property type="component" value="Unassembled WGS sequence"/>
</dbReference>
<feature type="domain" description="Bvu-2165-like IHF-HU-like DNA-binding" evidence="2">
    <location>
        <begin position="4"/>
        <end position="124"/>
    </location>
</feature>
<dbReference type="Pfam" id="PF14848">
    <property type="entry name" value="HU-DNA_bdg"/>
    <property type="match status" value="1"/>
</dbReference>
<organism evidence="4 5">
    <name type="scientific">Capnocytophaga cynodegmi</name>
    <dbReference type="NCBI Taxonomy" id="28189"/>
    <lineage>
        <taxon>Bacteria</taxon>
        <taxon>Pseudomonadati</taxon>
        <taxon>Bacteroidota</taxon>
        <taxon>Flavobacteriia</taxon>
        <taxon>Flavobacteriales</taxon>
        <taxon>Flavobacteriaceae</taxon>
        <taxon>Capnocytophaga</taxon>
    </lineage>
</organism>
<dbReference type="InterPro" id="IPR027824">
    <property type="entry name" value="DUF4469"/>
</dbReference>
<evidence type="ECO:0000313" key="3">
    <source>
        <dbReference type="EMBL" id="ATA67323.1"/>
    </source>
</evidence>
<dbReference type="KEGG" id="ccyn:CGC48_01010"/>
<proteinExistence type="predicted"/>
<dbReference type="EMBL" id="CP022378">
    <property type="protein sequence ID" value="ATA67323.1"/>
    <property type="molecule type" value="Genomic_DNA"/>
</dbReference>
<dbReference type="AlphaFoldDB" id="A0A0B7HC66"/>
<evidence type="ECO:0000259" key="2">
    <source>
        <dbReference type="Pfam" id="PF14848"/>
    </source>
</evidence>
<gene>
    <name evidence="4" type="ORF">CCYN2B_40054</name>
    <name evidence="3" type="ORF">CGC48_01010</name>
</gene>
<sequence>MGKMKAWLKPNLLTKGDTTDFIAVPVTIGSVSMQDIIQSLKEEGMEIRTETAQDIISRFNRKVAEMVLEGYNVNTGLVYMRPTIRGVFREKAWNPEIHNVQISITQGAELRKEVAQTAVEILGVQADPMTILSITDSATKKTDGSITKGKNVEIKGAYLKIAGSSPNNGVYLRNIDTGKETKLPEEDIVFNEPSRLLILVPADLESGSYELSIVTQFSQGKSLLKEPRKTTFEGTITVG</sequence>
<reference evidence="5" key="2">
    <citation type="submission" date="2015-01" db="EMBL/GenBank/DDBJ databases">
        <authorList>
            <person name="MANFREDI Pablo"/>
        </authorList>
    </citation>
    <scope>NUCLEOTIDE SEQUENCE [LARGE SCALE GENOMIC DNA]</scope>
    <source>
        <strain evidence="5">Ccyn2B</strain>
    </source>
</reference>
<reference evidence="4" key="1">
    <citation type="submission" date="2015-01" db="EMBL/GenBank/DDBJ databases">
        <authorList>
            <person name="Xiang T."/>
            <person name="Song Y."/>
            <person name="Huang L."/>
            <person name="Wang B."/>
            <person name="Wu P."/>
        </authorList>
    </citation>
    <scope>NUCLEOTIDE SEQUENCE [LARGE SCALE GENOMIC DNA]</scope>
    <source>
        <strain evidence="4">Ccyn2B</strain>
    </source>
</reference>
<evidence type="ECO:0000313" key="4">
    <source>
        <dbReference type="EMBL" id="CEN37271.1"/>
    </source>
</evidence>
<dbReference type="CDD" id="cd12843">
    <property type="entry name" value="Bvu_2165_C_like"/>
    <property type="match status" value="1"/>
</dbReference>
<dbReference type="STRING" id="28189.CCYN74_70056"/>